<comment type="caution">
    <text evidence="2">The sequence shown here is derived from an EMBL/GenBank/DDBJ whole genome shotgun (WGS) entry which is preliminary data.</text>
</comment>
<evidence type="ECO:0000313" key="3">
    <source>
        <dbReference type="Proteomes" id="UP000238322"/>
    </source>
</evidence>
<dbReference type="Proteomes" id="UP000238322">
    <property type="component" value="Unassembled WGS sequence"/>
</dbReference>
<keyword evidence="1" id="KW-0472">Membrane</keyword>
<dbReference type="EMBL" id="PUHY01000012">
    <property type="protein sequence ID" value="PQO32587.1"/>
    <property type="molecule type" value="Genomic_DNA"/>
</dbReference>
<keyword evidence="1" id="KW-0812">Transmembrane</keyword>
<name>A0A2S8FKA1_9BACT</name>
<sequence>MKQSILIIGLAVLASVTYGIIHDQITARICVEYFTIGHVPILGGTQDPTLLAFGWGFLATWWVGVMLGIPVAFVCQTGSMVTKSAKDLVVPLGVLMVSSGLLACAAGIVGYSLASRGQIELVGRMAELVPPEKHVAFLTDLWIHNASYAGGFLGGIVLMIWIVIDRYRITYGKKTETLRPVVG</sequence>
<accession>A0A2S8FKA1</accession>
<keyword evidence="1" id="KW-1133">Transmembrane helix</keyword>
<proteinExistence type="predicted"/>
<dbReference type="AlphaFoldDB" id="A0A2S8FKA1"/>
<feature type="transmembrane region" description="Helical" evidence="1">
    <location>
        <begin position="146"/>
        <end position="164"/>
    </location>
</feature>
<evidence type="ECO:0000313" key="2">
    <source>
        <dbReference type="EMBL" id="PQO32587.1"/>
    </source>
</evidence>
<reference evidence="2 3" key="1">
    <citation type="submission" date="2018-02" db="EMBL/GenBank/DDBJ databases">
        <title>Comparative genomes isolates from brazilian mangrove.</title>
        <authorList>
            <person name="Araujo J.E."/>
            <person name="Taketani R.G."/>
            <person name="Silva M.C.P."/>
            <person name="Loureco M.V."/>
            <person name="Andreote F.D."/>
        </authorList>
    </citation>
    <scope>NUCLEOTIDE SEQUENCE [LARGE SCALE GENOMIC DNA]</scope>
    <source>
        <strain evidence="2 3">Hex-1 MGV</strain>
    </source>
</reference>
<organism evidence="2 3">
    <name type="scientific">Blastopirellula marina</name>
    <dbReference type="NCBI Taxonomy" id="124"/>
    <lineage>
        <taxon>Bacteria</taxon>
        <taxon>Pseudomonadati</taxon>
        <taxon>Planctomycetota</taxon>
        <taxon>Planctomycetia</taxon>
        <taxon>Pirellulales</taxon>
        <taxon>Pirellulaceae</taxon>
        <taxon>Blastopirellula</taxon>
    </lineage>
</organism>
<protein>
    <submittedName>
        <fullName evidence="2">Uncharacterized protein</fullName>
    </submittedName>
</protein>
<dbReference type="RefSeq" id="WP_105331598.1">
    <property type="nucleotide sequence ID" value="NZ_PUHY01000012.1"/>
</dbReference>
<dbReference type="OrthoDB" id="6199135at2"/>
<gene>
    <name evidence="2" type="ORF">C5Y83_20465</name>
</gene>
<feature type="transmembrane region" description="Helical" evidence="1">
    <location>
        <begin position="88"/>
        <end position="114"/>
    </location>
</feature>
<evidence type="ECO:0000256" key="1">
    <source>
        <dbReference type="SAM" id="Phobius"/>
    </source>
</evidence>
<feature type="transmembrane region" description="Helical" evidence="1">
    <location>
        <begin position="52"/>
        <end position="76"/>
    </location>
</feature>